<proteinExistence type="predicted"/>
<evidence type="ECO:0000256" key="1">
    <source>
        <dbReference type="SAM" id="MobiDB-lite"/>
    </source>
</evidence>
<accession>A0ABU6HCS0</accession>
<keyword evidence="3" id="KW-1185">Reference proteome</keyword>
<evidence type="ECO:0000313" key="3">
    <source>
        <dbReference type="Proteomes" id="UP001348149"/>
    </source>
</evidence>
<organism evidence="2 3">
    <name type="scientific">Mesobacterium hydrothermale</name>
    <dbReference type="NCBI Taxonomy" id="3111907"/>
    <lineage>
        <taxon>Bacteria</taxon>
        <taxon>Pseudomonadati</taxon>
        <taxon>Pseudomonadota</taxon>
        <taxon>Alphaproteobacteria</taxon>
        <taxon>Rhodobacterales</taxon>
        <taxon>Roseobacteraceae</taxon>
        <taxon>Mesobacterium</taxon>
    </lineage>
</organism>
<comment type="caution">
    <text evidence="2">The sequence shown here is derived from an EMBL/GenBank/DDBJ whole genome shotgun (WGS) entry which is preliminary data.</text>
</comment>
<reference evidence="2 3" key="1">
    <citation type="submission" date="2024-01" db="EMBL/GenBank/DDBJ databases">
        <title>Mesobacterium rodlantinim sp. nov., isolated from shallow sea hydrothermal systems off Kueishantao Island.</title>
        <authorList>
            <person name="Su Z."/>
            <person name="Tang K."/>
        </authorList>
    </citation>
    <scope>NUCLEOTIDE SEQUENCE [LARGE SCALE GENOMIC DNA]</scope>
    <source>
        <strain evidence="2 3">TK19101</strain>
    </source>
</reference>
<dbReference type="Pfam" id="PF10115">
    <property type="entry name" value="HlyU"/>
    <property type="match status" value="1"/>
</dbReference>
<feature type="region of interest" description="Disordered" evidence="1">
    <location>
        <begin position="1"/>
        <end position="25"/>
    </location>
</feature>
<name>A0ABU6HCS0_9RHOB</name>
<evidence type="ECO:0000313" key="2">
    <source>
        <dbReference type="EMBL" id="MEC3860254.1"/>
    </source>
</evidence>
<dbReference type="EMBL" id="JAYLLH010000003">
    <property type="protein sequence ID" value="MEC3860254.1"/>
    <property type="molecule type" value="Genomic_DNA"/>
</dbReference>
<dbReference type="Proteomes" id="UP001348149">
    <property type="component" value="Unassembled WGS sequence"/>
</dbReference>
<gene>
    <name evidence="2" type="ORF">VK792_03075</name>
</gene>
<dbReference type="RefSeq" id="WP_326295881.1">
    <property type="nucleotide sequence ID" value="NZ_JAYLLH010000003.1"/>
</dbReference>
<protein>
    <submittedName>
        <fullName evidence="2">HlyU family transcriptional regulator</fullName>
    </submittedName>
</protein>
<dbReference type="InterPro" id="IPR018772">
    <property type="entry name" value="Transcription_activator_HlyU"/>
</dbReference>
<sequence>MSLLSKLFGGGSPKKAAPKPDPVDHAGFRIFPDPMPEDGQFRIAARIEKDIDGETKVHTLVRADLIRSMDEAVEASVFKARQMIDQMGDRIFS</sequence>